<organism evidence="1 2">
    <name type="scientific">Pistacia atlantica</name>
    <dbReference type="NCBI Taxonomy" id="434234"/>
    <lineage>
        <taxon>Eukaryota</taxon>
        <taxon>Viridiplantae</taxon>
        <taxon>Streptophyta</taxon>
        <taxon>Embryophyta</taxon>
        <taxon>Tracheophyta</taxon>
        <taxon>Spermatophyta</taxon>
        <taxon>Magnoliopsida</taxon>
        <taxon>eudicotyledons</taxon>
        <taxon>Gunneridae</taxon>
        <taxon>Pentapetalae</taxon>
        <taxon>rosids</taxon>
        <taxon>malvids</taxon>
        <taxon>Sapindales</taxon>
        <taxon>Anacardiaceae</taxon>
        <taxon>Pistacia</taxon>
    </lineage>
</organism>
<keyword evidence="2" id="KW-1185">Reference proteome</keyword>
<proteinExistence type="predicted"/>
<sequence>MVEEFMVVTATAALLAWQSNL</sequence>
<evidence type="ECO:0000313" key="1">
    <source>
        <dbReference type="EMBL" id="KAJ0093410.1"/>
    </source>
</evidence>
<evidence type="ECO:0000313" key="2">
    <source>
        <dbReference type="Proteomes" id="UP001164250"/>
    </source>
</evidence>
<gene>
    <name evidence="1" type="ORF">Patl1_27048</name>
</gene>
<dbReference type="EMBL" id="CM047903">
    <property type="protein sequence ID" value="KAJ0093410.1"/>
    <property type="molecule type" value="Genomic_DNA"/>
</dbReference>
<dbReference type="Proteomes" id="UP001164250">
    <property type="component" value="Chromosome 7"/>
</dbReference>
<protein>
    <submittedName>
        <fullName evidence="1">Uncharacterized protein</fullName>
    </submittedName>
</protein>
<comment type="caution">
    <text evidence="1">The sequence shown here is derived from an EMBL/GenBank/DDBJ whole genome shotgun (WGS) entry which is preliminary data.</text>
</comment>
<reference evidence="2" key="1">
    <citation type="journal article" date="2023" name="G3 (Bethesda)">
        <title>Genome assembly and association tests identify interacting loci associated with vigor, precocity, and sex in interspecific pistachio rootstocks.</title>
        <authorList>
            <person name="Palmer W."/>
            <person name="Jacygrad E."/>
            <person name="Sagayaradj S."/>
            <person name="Cavanaugh K."/>
            <person name="Han R."/>
            <person name="Bertier L."/>
            <person name="Beede B."/>
            <person name="Kafkas S."/>
            <person name="Golino D."/>
            <person name="Preece J."/>
            <person name="Michelmore R."/>
        </authorList>
    </citation>
    <scope>NUCLEOTIDE SEQUENCE [LARGE SCALE GENOMIC DNA]</scope>
</reference>
<accession>A0ACC1B3E1</accession>
<name>A0ACC1B3E1_9ROSI</name>